<dbReference type="RefSeq" id="WP_090841392.1">
    <property type="nucleotide sequence ID" value="NZ_FORM01000008.1"/>
</dbReference>
<protein>
    <recommendedName>
        <fullName evidence="1">YdhG-like domain-containing protein</fullName>
    </recommendedName>
</protein>
<sequence length="115" mass="13430">MNPAEDYILKQPEPYSSILLHLQVIVEHTISIAELKYKWGLPFYYINGKPFCYFNASHKGQFVDVAFVKGNQINVFKSHHVTEKRKKMMSLRYQSLEEVNDAVIIAILQEAYSLY</sequence>
<proteinExistence type="predicted"/>
<evidence type="ECO:0000259" key="1">
    <source>
        <dbReference type="Pfam" id="PF08818"/>
    </source>
</evidence>
<reference evidence="3" key="1">
    <citation type="submission" date="2016-10" db="EMBL/GenBank/DDBJ databases">
        <authorList>
            <person name="Varghese N."/>
            <person name="Submissions S."/>
        </authorList>
    </citation>
    <scope>NUCLEOTIDE SEQUENCE [LARGE SCALE GENOMIC DNA]</scope>
    <source>
        <strain evidence="3">DSM 28881</strain>
    </source>
</reference>
<dbReference type="Proteomes" id="UP000199559">
    <property type="component" value="Unassembled WGS sequence"/>
</dbReference>
<organism evidence="2 3">
    <name type="scientific">Olleya namhaensis</name>
    <dbReference type="NCBI Taxonomy" id="1144750"/>
    <lineage>
        <taxon>Bacteria</taxon>
        <taxon>Pseudomonadati</taxon>
        <taxon>Bacteroidota</taxon>
        <taxon>Flavobacteriia</taxon>
        <taxon>Flavobacteriales</taxon>
        <taxon>Flavobacteriaceae</taxon>
    </lineage>
</organism>
<evidence type="ECO:0000313" key="3">
    <source>
        <dbReference type="Proteomes" id="UP000199559"/>
    </source>
</evidence>
<dbReference type="EMBL" id="FORM01000008">
    <property type="protein sequence ID" value="SFJ48973.1"/>
    <property type="molecule type" value="Genomic_DNA"/>
</dbReference>
<gene>
    <name evidence="2" type="ORF">SAMN05443431_108115</name>
</gene>
<name>A0A1I3RQZ7_9FLAO</name>
<dbReference type="AlphaFoldDB" id="A0A1I3RQZ7"/>
<dbReference type="SUPFAM" id="SSF159888">
    <property type="entry name" value="YdhG-like"/>
    <property type="match status" value="1"/>
</dbReference>
<dbReference type="InterPro" id="IPR014922">
    <property type="entry name" value="YdhG-like"/>
</dbReference>
<keyword evidence="3" id="KW-1185">Reference proteome</keyword>
<dbReference type="STRING" id="1144750.SAMN05443431_108115"/>
<dbReference type="Pfam" id="PF08818">
    <property type="entry name" value="DUF1801"/>
    <property type="match status" value="1"/>
</dbReference>
<evidence type="ECO:0000313" key="2">
    <source>
        <dbReference type="EMBL" id="SFJ48973.1"/>
    </source>
</evidence>
<accession>A0A1I3RQZ7</accession>
<feature type="domain" description="YdhG-like" evidence="1">
    <location>
        <begin position="17"/>
        <end position="111"/>
    </location>
</feature>
<dbReference type="Gene3D" id="3.90.1150.200">
    <property type="match status" value="1"/>
</dbReference>